<reference evidence="4" key="1">
    <citation type="submission" date="2014-09" db="EMBL/GenBank/DDBJ databases">
        <authorList>
            <person name="Gomez-Valero L."/>
        </authorList>
    </citation>
    <scope>NUCLEOTIDE SEQUENCE [LARGE SCALE GENOMIC DNA]</scope>
    <source>
        <strain evidence="4">ATCC700992</strain>
    </source>
</reference>
<sequence length="1175" mass="136294">MANFNVRFDQALNVSGAFDNCFFHTYLLHLFANDLDLPEDLFTFKSILGDKGPAAELQKRFPDIDSLSIFAEYAQRQSPERPPVSPNFIFEKTLVLGFLMREWFATTMAQNLTIANSLEAETIEQFKNYKEFRAFMEKDQLLSGAEGVLYAANEQFLEYFCARPKEGALTAHEKRFEQYFTDAQGNVTQALKNFWQDKGYQNYCQLIAQPSTKLSYADLGPVIEILKQPLTIYDATNRATKIKEIAGNEDTPEMETKLNVLEGHYYLLRTEQTAPLLGEYESSLKQYTKERAEVLEVEGNKLKAANAKSSLFVAAICPPGQMDQPPFNLLLKKVDEVNHFVQFHKQEEAQQKKALLKETYLKMVGQDGLAIQSIENSYIISNTADYVEILRAAIKQNPQALQHASSQQVYAILSHKGLYIPILSEAVKQNPLAIQWVNRAFVNNHPEEYEKIAIAAVQQSSEALFYVHHDYADAHFKEYKNIALIAVRHHGLSLKNIRDRIFEYKRPEDYQLYKELVLSAMQSNPEARQYINWEYLKNAPVAVRAAIIETVVKHDGLLLEKVSNLDYQYLNGVGLFARIAYDAVQQNGLALQFVTGTPLRNQAEIYEKICTAAVKQNGEALSFVHRDYIEDHIPAYQQIVYNSVQSNGLALRSINENMYKAQEPKDYELYKNIVLTAMRNHPEAHQHINWEYLKKAPVAVCAEIAQIVEKKQELPPSVIKELKEIQQRIQHEKQSVKAQEEKQRLAVEQRKAQEEKQRLADEQRKAQEEKQRLADEQRKAQEEKQRLADEQRKAQEEKQRLADEQRKAQEEKQRLADEQRKAQEEKQRLADEQRKAQEEKQRLADEQRKAQEEKQRLADEQRKAQEEKQRLADEQRKTQEEKQRLADEQRKAQEEKQRLADEQRKTQEKQRPSEEENKAQKEKQRLADEQRKAQEEKQRLADEQRKAQEKQRLAEEQRKAQEEKQRLAEEQRKAQEEKQRLADEQRKAQEKQRLADEQRKAQEKQREEEEPHRNEKEQAGKPTEPNHYHEEFNKAIHVLKDKMDEFQKEPDFATDQKLQDAYGAANALYAALEDQGNEFFTKEPSPASYKNFKDNCKRHVQEAREVLDQHRGWGRILLNVFAMIITAGIGYAIAAGVNIAVNKGKFTFFATDSSEKLSTIEDYIENKANKAAPAA</sequence>
<accession>A0A098G340</accession>
<proteinExistence type="predicted"/>
<dbReference type="HOGENOM" id="CLU_273613_0_0_6"/>
<evidence type="ECO:0000313" key="4">
    <source>
        <dbReference type="Proteomes" id="UP000032430"/>
    </source>
</evidence>
<dbReference type="PANTHER" id="PTHR24258:SF116">
    <property type="entry name" value="FI16631P1-RELATED"/>
    <property type="match status" value="1"/>
</dbReference>
<dbReference type="KEGG" id="lfa:LFA_0966"/>
<name>A0A098G340_9GAMM</name>
<dbReference type="RefSeq" id="WP_052673852.1">
    <property type="nucleotide sequence ID" value="NZ_LN614827.1"/>
</dbReference>
<keyword evidence="4" id="KW-1185">Reference proteome</keyword>
<dbReference type="AlphaFoldDB" id="A0A098G340"/>
<evidence type="ECO:0000256" key="1">
    <source>
        <dbReference type="SAM" id="MobiDB-lite"/>
    </source>
</evidence>
<dbReference type="Proteomes" id="UP000032430">
    <property type="component" value="Chromosome I"/>
</dbReference>
<keyword evidence="2" id="KW-0472">Membrane</keyword>
<dbReference type="Gene3D" id="6.10.250.1010">
    <property type="match status" value="3"/>
</dbReference>
<feature type="transmembrane region" description="Helical" evidence="2">
    <location>
        <begin position="1116"/>
        <end position="1141"/>
    </location>
</feature>
<feature type="region of interest" description="Disordered" evidence="1">
    <location>
        <begin position="747"/>
        <end position="1028"/>
    </location>
</feature>
<organism evidence="3 4">
    <name type="scientific">Legionella fallonii LLAP-10</name>
    <dbReference type="NCBI Taxonomy" id="1212491"/>
    <lineage>
        <taxon>Bacteria</taxon>
        <taxon>Pseudomonadati</taxon>
        <taxon>Pseudomonadota</taxon>
        <taxon>Gammaproteobacteria</taxon>
        <taxon>Legionellales</taxon>
        <taxon>Legionellaceae</taxon>
        <taxon>Legionella</taxon>
    </lineage>
</organism>
<dbReference type="STRING" id="1212491.LFA_0966"/>
<protein>
    <submittedName>
        <fullName evidence="3">Uncharacterized protein</fullName>
    </submittedName>
</protein>
<dbReference type="PANTHER" id="PTHR24258">
    <property type="entry name" value="SERINE PROTEASE-RELATED"/>
    <property type="match status" value="1"/>
</dbReference>
<dbReference type="OrthoDB" id="5637108at2"/>
<dbReference type="EMBL" id="LN614827">
    <property type="protein sequence ID" value="CEG56404.1"/>
    <property type="molecule type" value="Genomic_DNA"/>
</dbReference>
<gene>
    <name evidence="3" type="ORF">LFA_0966</name>
</gene>
<evidence type="ECO:0000256" key="2">
    <source>
        <dbReference type="SAM" id="Phobius"/>
    </source>
</evidence>
<keyword evidence="2" id="KW-0812">Transmembrane</keyword>
<keyword evidence="2" id="KW-1133">Transmembrane helix</keyword>
<evidence type="ECO:0000313" key="3">
    <source>
        <dbReference type="EMBL" id="CEG56404.1"/>
    </source>
</evidence>